<proteinExistence type="predicted"/>
<reference evidence="1" key="1">
    <citation type="submission" date="2018-02" db="EMBL/GenBank/DDBJ databases">
        <title>Rhizophora mucronata_Transcriptome.</title>
        <authorList>
            <person name="Meera S.P."/>
            <person name="Sreeshan A."/>
            <person name="Augustine A."/>
        </authorList>
    </citation>
    <scope>NUCLEOTIDE SEQUENCE</scope>
    <source>
        <tissue evidence="1">Leaf</tissue>
    </source>
</reference>
<dbReference type="AlphaFoldDB" id="A0A2P2PFG8"/>
<sequence length="32" mass="3776">MMDRTVSLLHYGCNFMCTSFVNSLWAKRTHLL</sequence>
<evidence type="ECO:0000313" key="1">
    <source>
        <dbReference type="EMBL" id="MBX53484.1"/>
    </source>
</evidence>
<organism evidence="1">
    <name type="scientific">Rhizophora mucronata</name>
    <name type="common">Asiatic mangrove</name>
    <dbReference type="NCBI Taxonomy" id="61149"/>
    <lineage>
        <taxon>Eukaryota</taxon>
        <taxon>Viridiplantae</taxon>
        <taxon>Streptophyta</taxon>
        <taxon>Embryophyta</taxon>
        <taxon>Tracheophyta</taxon>
        <taxon>Spermatophyta</taxon>
        <taxon>Magnoliopsida</taxon>
        <taxon>eudicotyledons</taxon>
        <taxon>Gunneridae</taxon>
        <taxon>Pentapetalae</taxon>
        <taxon>rosids</taxon>
        <taxon>fabids</taxon>
        <taxon>Malpighiales</taxon>
        <taxon>Rhizophoraceae</taxon>
        <taxon>Rhizophora</taxon>
    </lineage>
</organism>
<accession>A0A2P2PFG8</accession>
<dbReference type="EMBL" id="GGEC01073000">
    <property type="protein sequence ID" value="MBX53484.1"/>
    <property type="molecule type" value="Transcribed_RNA"/>
</dbReference>
<name>A0A2P2PFG8_RHIMU</name>
<protein>
    <submittedName>
        <fullName evidence="1">Uncharacterized protein</fullName>
    </submittedName>
</protein>